<dbReference type="Proteomes" id="UP001140453">
    <property type="component" value="Unassembled WGS sequence"/>
</dbReference>
<evidence type="ECO:0000313" key="2">
    <source>
        <dbReference type="Proteomes" id="UP001140453"/>
    </source>
</evidence>
<dbReference type="EMBL" id="JAPEVB010000003">
    <property type="protein sequence ID" value="KAJ4390928.1"/>
    <property type="molecule type" value="Genomic_DNA"/>
</dbReference>
<protein>
    <submittedName>
        <fullName evidence="1">Uncharacterized protein</fullName>
    </submittedName>
</protein>
<sequence>MHCFESLGNIGVHQPAILPSLVAVFPEQGVGSSLDDIRSRILEYSKRSLTFETDTFRAIFGQENEILSHGDSENIPRLLHIQTWVAKVVARFVPALGRNVYPTWMFKLAPGGTTFCPFANQGLDVDMELNMDSESDSTTTNVIYCPPARQEQIVNLDIKDGLAGILEFAWAINDIPSNEAGPVVPELVAVVMSACETGLVALLVTPVVGTDHYEFCGVRRFRFYPAHDLEEIDVWPGEEDTPLKSPFPSVDIDALHDDDEFETFTHHRIEFEWREIVLG</sequence>
<keyword evidence="2" id="KW-1185">Reference proteome</keyword>
<accession>A0A9W8YSK3</accession>
<proteinExistence type="predicted"/>
<comment type="caution">
    <text evidence="1">The sequence shown here is derived from an EMBL/GenBank/DDBJ whole genome shotgun (WGS) entry which is preliminary data.</text>
</comment>
<dbReference type="AlphaFoldDB" id="A0A9W8YSK3"/>
<gene>
    <name evidence="1" type="ORF">N0V93_004527</name>
</gene>
<evidence type="ECO:0000313" key="1">
    <source>
        <dbReference type="EMBL" id="KAJ4390928.1"/>
    </source>
</evidence>
<name>A0A9W8YSK3_9PEZI</name>
<reference evidence="1" key="1">
    <citation type="submission" date="2022-10" db="EMBL/GenBank/DDBJ databases">
        <title>Tapping the CABI collections for fungal endophytes: first genome assemblies for Collariella, Neodidymelliopsis, Ascochyta clinopodiicola, Didymella pomorum, Didymosphaeria variabile, Neocosmospora piperis and Neocucurbitaria cava.</title>
        <authorList>
            <person name="Hill R."/>
        </authorList>
    </citation>
    <scope>NUCLEOTIDE SEQUENCE</scope>
    <source>
        <strain evidence="1">IMI 355082</strain>
    </source>
</reference>
<organism evidence="1 2">
    <name type="scientific">Gnomoniopsis smithogilvyi</name>
    <dbReference type="NCBI Taxonomy" id="1191159"/>
    <lineage>
        <taxon>Eukaryota</taxon>
        <taxon>Fungi</taxon>
        <taxon>Dikarya</taxon>
        <taxon>Ascomycota</taxon>
        <taxon>Pezizomycotina</taxon>
        <taxon>Sordariomycetes</taxon>
        <taxon>Sordariomycetidae</taxon>
        <taxon>Diaporthales</taxon>
        <taxon>Gnomoniaceae</taxon>
        <taxon>Gnomoniopsis</taxon>
    </lineage>
</organism>